<evidence type="ECO:0000313" key="3">
    <source>
        <dbReference type="Proteomes" id="UP000619101"/>
    </source>
</evidence>
<feature type="transmembrane region" description="Helical" evidence="1">
    <location>
        <begin position="99"/>
        <end position="119"/>
    </location>
</feature>
<protein>
    <submittedName>
        <fullName evidence="2">Uncharacterized protein</fullName>
    </submittedName>
</protein>
<sequence length="126" mass="14210">MQALSRKFTVALITTFLFSFALTIVNFMTAAENKLSFSTLLLTFIVLSAPMFLLIGVMTSFVFEKFIRSLKMKWFSYIVVGAAFSMPYALYLFEGADLFLYSIIGAIGAALFCGIHIIFEKYIFKS</sequence>
<gene>
    <name evidence="2" type="ORF">H9635_05220</name>
</gene>
<accession>A0ABR8XW21</accession>
<feature type="transmembrane region" description="Helical" evidence="1">
    <location>
        <begin position="74"/>
        <end position="93"/>
    </location>
</feature>
<dbReference type="Proteomes" id="UP000619101">
    <property type="component" value="Unassembled WGS sequence"/>
</dbReference>
<name>A0ABR8XW21_9BACL</name>
<keyword evidence="3" id="KW-1185">Reference proteome</keyword>
<proteinExistence type="predicted"/>
<evidence type="ECO:0000313" key="2">
    <source>
        <dbReference type="EMBL" id="MBD8036134.1"/>
    </source>
</evidence>
<keyword evidence="1" id="KW-0812">Transmembrane</keyword>
<keyword evidence="1" id="KW-0472">Membrane</keyword>
<dbReference type="EMBL" id="JACSPZ010000002">
    <property type="protein sequence ID" value="MBD8036134.1"/>
    <property type="molecule type" value="Genomic_DNA"/>
</dbReference>
<organism evidence="2 3">
    <name type="scientific">Solibacillus faecavium</name>
    <dbReference type="NCBI Taxonomy" id="2762221"/>
    <lineage>
        <taxon>Bacteria</taxon>
        <taxon>Bacillati</taxon>
        <taxon>Bacillota</taxon>
        <taxon>Bacilli</taxon>
        <taxon>Bacillales</taxon>
        <taxon>Caryophanaceae</taxon>
        <taxon>Solibacillus</taxon>
    </lineage>
</organism>
<feature type="transmembrane region" description="Helical" evidence="1">
    <location>
        <begin position="40"/>
        <end position="62"/>
    </location>
</feature>
<reference evidence="2 3" key="1">
    <citation type="submission" date="2020-08" db="EMBL/GenBank/DDBJ databases">
        <title>A Genomic Blueprint of the Chicken Gut Microbiome.</title>
        <authorList>
            <person name="Gilroy R."/>
            <person name="Ravi A."/>
            <person name="Getino M."/>
            <person name="Pursley I."/>
            <person name="Horton D.L."/>
            <person name="Alikhan N.-F."/>
            <person name="Baker D."/>
            <person name="Gharbi K."/>
            <person name="Hall N."/>
            <person name="Watson M."/>
            <person name="Adriaenssens E.M."/>
            <person name="Foster-Nyarko E."/>
            <person name="Jarju S."/>
            <person name="Secka A."/>
            <person name="Antonio M."/>
            <person name="Oren A."/>
            <person name="Chaudhuri R."/>
            <person name="La Ragione R.M."/>
            <person name="Hildebrand F."/>
            <person name="Pallen M.J."/>
        </authorList>
    </citation>
    <scope>NUCLEOTIDE SEQUENCE [LARGE SCALE GENOMIC DNA]</scope>
    <source>
        <strain evidence="2 3">A46</strain>
    </source>
</reference>
<evidence type="ECO:0000256" key="1">
    <source>
        <dbReference type="SAM" id="Phobius"/>
    </source>
</evidence>
<dbReference type="RefSeq" id="WP_191699092.1">
    <property type="nucleotide sequence ID" value="NZ_JACSPZ010000002.1"/>
</dbReference>
<keyword evidence="1" id="KW-1133">Transmembrane helix</keyword>
<comment type="caution">
    <text evidence="2">The sequence shown here is derived from an EMBL/GenBank/DDBJ whole genome shotgun (WGS) entry which is preliminary data.</text>
</comment>